<dbReference type="AlphaFoldDB" id="A0A318TBL5"/>
<reference evidence="3 4" key="1">
    <citation type="submission" date="2018-06" db="EMBL/GenBank/DDBJ databases">
        <title>Genomic Encyclopedia of Archaeal and Bacterial Type Strains, Phase II (KMG-II): from individual species to whole genera.</title>
        <authorList>
            <person name="Goeker M."/>
        </authorList>
    </citation>
    <scope>NUCLEOTIDE SEQUENCE [LARGE SCALE GENOMIC DNA]</scope>
    <source>
        <strain evidence="3 4">JCM 11668</strain>
    </source>
</reference>
<evidence type="ECO:0000256" key="2">
    <source>
        <dbReference type="SAM" id="Phobius"/>
    </source>
</evidence>
<keyword evidence="2" id="KW-0812">Transmembrane</keyword>
<keyword evidence="2" id="KW-1133">Transmembrane helix</keyword>
<comment type="caution">
    <text evidence="3">The sequence shown here is derived from an EMBL/GenBank/DDBJ whole genome shotgun (WGS) entry which is preliminary data.</text>
</comment>
<dbReference type="Proteomes" id="UP000248148">
    <property type="component" value="Unassembled WGS sequence"/>
</dbReference>
<name>A0A318TBL5_9BRAD</name>
<evidence type="ECO:0008006" key="5">
    <source>
        <dbReference type="Google" id="ProtNLM"/>
    </source>
</evidence>
<dbReference type="OrthoDB" id="9950452at2"/>
<proteinExistence type="predicted"/>
<dbReference type="RefSeq" id="WP_110782299.1">
    <property type="nucleotide sequence ID" value="NZ_QJTI01000026.1"/>
</dbReference>
<organism evidence="3 4">
    <name type="scientific">Rhodopseudomonas faecalis</name>
    <dbReference type="NCBI Taxonomy" id="99655"/>
    <lineage>
        <taxon>Bacteria</taxon>
        <taxon>Pseudomonadati</taxon>
        <taxon>Pseudomonadota</taxon>
        <taxon>Alphaproteobacteria</taxon>
        <taxon>Hyphomicrobiales</taxon>
        <taxon>Nitrobacteraceae</taxon>
        <taxon>Rhodopseudomonas</taxon>
    </lineage>
</organism>
<protein>
    <recommendedName>
        <fullName evidence="5">ElaB/YqjD/DUF883 family membrane-anchored ribosome-binding protein</fullName>
    </recommendedName>
</protein>
<gene>
    <name evidence="3" type="ORF">BJ122_12615</name>
</gene>
<evidence type="ECO:0000256" key="1">
    <source>
        <dbReference type="SAM" id="MobiDB-lite"/>
    </source>
</evidence>
<evidence type="ECO:0000313" key="4">
    <source>
        <dbReference type="Proteomes" id="UP000248148"/>
    </source>
</evidence>
<feature type="compositionally biased region" description="Low complexity" evidence="1">
    <location>
        <begin position="20"/>
        <end position="30"/>
    </location>
</feature>
<dbReference type="EMBL" id="QJTI01000026">
    <property type="protein sequence ID" value="PYF01137.1"/>
    <property type="molecule type" value="Genomic_DNA"/>
</dbReference>
<feature type="region of interest" description="Disordered" evidence="1">
    <location>
        <begin position="15"/>
        <end position="53"/>
    </location>
</feature>
<keyword evidence="2" id="KW-0472">Membrane</keyword>
<accession>A0A318TBL5</accession>
<evidence type="ECO:0000313" key="3">
    <source>
        <dbReference type="EMBL" id="PYF01137.1"/>
    </source>
</evidence>
<sequence length="98" mass="10391">MTLRDEIAALREEVAKLSHQQQLQQQAASAAPPPPPPPNDQAADPDQPKGIGPDELIAAANSVIDELQQDIDKYPRLTAIAAFGLGLAVGIFAGRQSR</sequence>
<keyword evidence="4" id="KW-1185">Reference proteome</keyword>
<feature type="transmembrane region" description="Helical" evidence="2">
    <location>
        <begin position="77"/>
        <end position="94"/>
    </location>
</feature>